<feature type="transmembrane region" description="Helical" evidence="1">
    <location>
        <begin position="34"/>
        <end position="52"/>
    </location>
</feature>
<feature type="transmembrane region" description="Helical" evidence="1">
    <location>
        <begin position="113"/>
        <end position="133"/>
    </location>
</feature>
<organism evidence="2 3">
    <name type="scientific">Methanosarcina baikalica</name>
    <dbReference type="NCBI Taxonomy" id="3073890"/>
    <lineage>
        <taxon>Archaea</taxon>
        <taxon>Methanobacteriati</taxon>
        <taxon>Methanobacteriota</taxon>
        <taxon>Stenosarchaea group</taxon>
        <taxon>Methanomicrobia</taxon>
        <taxon>Methanosarcinales</taxon>
        <taxon>Methanosarcinaceae</taxon>
        <taxon>Methanosarcina</taxon>
    </lineage>
</organism>
<feature type="transmembrane region" description="Helical" evidence="1">
    <location>
        <begin position="333"/>
        <end position="350"/>
    </location>
</feature>
<dbReference type="RefSeq" id="WP_310574603.1">
    <property type="nucleotide sequence ID" value="NZ_JAVKPK010000004.1"/>
</dbReference>
<feature type="transmembrane region" description="Helical" evidence="1">
    <location>
        <begin position="156"/>
        <end position="181"/>
    </location>
</feature>
<keyword evidence="1" id="KW-0812">Transmembrane</keyword>
<comment type="caution">
    <text evidence="2">The sequence shown here is derived from an EMBL/GenBank/DDBJ whole genome shotgun (WGS) entry which is preliminary data.</text>
</comment>
<dbReference type="Proteomes" id="UP001246244">
    <property type="component" value="Unassembled WGS sequence"/>
</dbReference>
<feature type="transmembrane region" description="Helical" evidence="1">
    <location>
        <begin position="302"/>
        <end position="321"/>
    </location>
</feature>
<gene>
    <name evidence="2" type="ORF">RG963_02030</name>
</gene>
<evidence type="ECO:0000313" key="3">
    <source>
        <dbReference type="Proteomes" id="UP001246244"/>
    </source>
</evidence>
<name>A0ABU2CXX0_9EURY</name>
<keyword evidence="3" id="KW-1185">Reference proteome</keyword>
<feature type="transmembrane region" description="Helical" evidence="1">
    <location>
        <begin position="239"/>
        <end position="257"/>
    </location>
</feature>
<keyword evidence="1" id="KW-0472">Membrane</keyword>
<accession>A0ABU2CXX0</accession>
<evidence type="ECO:0008006" key="4">
    <source>
        <dbReference type="Google" id="ProtNLM"/>
    </source>
</evidence>
<feature type="transmembrane region" description="Helical" evidence="1">
    <location>
        <begin position="7"/>
        <end position="28"/>
    </location>
</feature>
<reference evidence="3" key="1">
    <citation type="submission" date="2023-07" db="EMBL/GenBank/DDBJ databases">
        <title>Whole-genome sequencing of a new Methanosarcina sp. Z-7115.</title>
        <authorList>
            <person name="Zhilina T.N."/>
            <person name="Merkel A.Y."/>
        </authorList>
    </citation>
    <scope>NUCLEOTIDE SEQUENCE [LARGE SCALE GENOMIC DNA]</scope>
    <source>
        <strain evidence="3">Z-7115</strain>
    </source>
</reference>
<dbReference type="EMBL" id="JAVKPK010000004">
    <property type="protein sequence ID" value="MDR7664581.1"/>
    <property type="molecule type" value="Genomic_DNA"/>
</dbReference>
<proteinExistence type="predicted"/>
<keyword evidence="1" id="KW-1133">Transmembrane helix</keyword>
<feature type="transmembrane region" description="Helical" evidence="1">
    <location>
        <begin position="362"/>
        <end position="382"/>
    </location>
</feature>
<evidence type="ECO:0000256" key="1">
    <source>
        <dbReference type="SAM" id="Phobius"/>
    </source>
</evidence>
<feature type="transmembrane region" description="Helical" evidence="1">
    <location>
        <begin position="394"/>
        <end position="412"/>
    </location>
</feature>
<sequence length="550" mass="62306">MNLYYRPVSYFILICILAGIIASEILYIRKGDGVISILLQIFLLSFLIRVGIFYNFPSLMGYDAYFHASMARIITDTGFVAPIQISSKYFYYPLAHILISVTQIMGKIDIKDAIFYSIGFASVFSTIGVYLIGKKLEGPQMGLLATLLINLNNHNIVAGIANITPGSLVLCYFIFIIYAIFSEKQSLRHTGFILLITILMVLTHQLTTFVVFVSLVSIYVGKYLHNHLYKSLPIRTNSFNYILFFIISLQTYWMFTYVNPNTSFFEMILSPLMDVLQVGTSYSSQELILGSVNNQETLETLLLHISYLALPFFAIGGVLAWFSRGDVKKVNKFSISIVVVILYSLAYGIPLLGMRNFLTSRWFPLISVFLVLVAASYMLKLVSLFNSKKAKIPTIFIIVLLFSFVMVTTPGINKDNPLVAKDTTVRNQFKDIEIQAIKTISAKYSGNILMDSPYDSCLFYRDRGYDSGNATYFNIQHIQTGEIGGNPMVLLRKSTLTEPISINDPERYGVNSIQTLPEEFFNRFEAQDYALVYDNEEVSGYIKERRGTRK</sequence>
<evidence type="ECO:0000313" key="2">
    <source>
        <dbReference type="EMBL" id="MDR7664581.1"/>
    </source>
</evidence>
<protein>
    <recommendedName>
        <fullName evidence="4">Glycosyltransferase RgtA/B/C/D-like domain-containing protein</fullName>
    </recommendedName>
</protein>
<feature type="transmembrane region" description="Helical" evidence="1">
    <location>
        <begin position="193"/>
        <end position="219"/>
    </location>
</feature>